<dbReference type="EMBL" id="MU807153">
    <property type="protein sequence ID" value="KAJ3831931.1"/>
    <property type="molecule type" value="Genomic_DNA"/>
</dbReference>
<dbReference type="AlphaFoldDB" id="A0AA38U481"/>
<proteinExistence type="predicted"/>
<comment type="caution">
    <text evidence="2">The sequence shown here is derived from an EMBL/GenBank/DDBJ whole genome shotgun (WGS) entry which is preliminary data.</text>
</comment>
<gene>
    <name evidence="2" type="ORF">F5878DRAFT_667037</name>
</gene>
<evidence type="ECO:0000313" key="3">
    <source>
        <dbReference type="Proteomes" id="UP001163846"/>
    </source>
</evidence>
<sequence>MSTMALSCLLDSLAVDDSMLSLHLLAYDVDFVLTSSKLLDFESAVLNTSSISMNLSMLNLQVDLKARHKTPNPSGLGRNGRDSQRDSQFGQQ</sequence>
<feature type="region of interest" description="Disordered" evidence="1">
    <location>
        <begin position="67"/>
        <end position="92"/>
    </location>
</feature>
<name>A0AA38U481_9AGAR</name>
<reference evidence="2" key="1">
    <citation type="submission" date="2022-08" db="EMBL/GenBank/DDBJ databases">
        <authorList>
            <consortium name="DOE Joint Genome Institute"/>
            <person name="Min B."/>
            <person name="Riley R."/>
            <person name="Sierra-Patev S."/>
            <person name="Naranjo-Ortiz M."/>
            <person name="Looney B."/>
            <person name="Konkel Z."/>
            <person name="Slot J.C."/>
            <person name="Sakamoto Y."/>
            <person name="Steenwyk J.L."/>
            <person name="Rokas A."/>
            <person name="Carro J."/>
            <person name="Camarero S."/>
            <person name="Ferreira P."/>
            <person name="Molpeceres G."/>
            <person name="Ruiz-Duenas F.J."/>
            <person name="Serrano A."/>
            <person name="Henrissat B."/>
            <person name="Drula E."/>
            <person name="Hughes K.W."/>
            <person name="Mata J.L."/>
            <person name="Ishikawa N.K."/>
            <person name="Vargas-Isla R."/>
            <person name="Ushijima S."/>
            <person name="Smith C.A."/>
            <person name="Ahrendt S."/>
            <person name="Andreopoulos W."/>
            <person name="He G."/>
            <person name="Labutti K."/>
            <person name="Lipzen A."/>
            <person name="Ng V."/>
            <person name="Sandor L."/>
            <person name="Barry K."/>
            <person name="Martinez A.T."/>
            <person name="Xiao Y."/>
            <person name="Gibbons J.G."/>
            <person name="Terashima K."/>
            <person name="Hibbett D.S."/>
            <person name="Grigoriev I.V."/>
        </authorList>
    </citation>
    <scope>NUCLEOTIDE SEQUENCE</scope>
    <source>
        <strain evidence="2">TFB9207</strain>
    </source>
</reference>
<organism evidence="2 3">
    <name type="scientific">Lentinula raphanica</name>
    <dbReference type="NCBI Taxonomy" id="153919"/>
    <lineage>
        <taxon>Eukaryota</taxon>
        <taxon>Fungi</taxon>
        <taxon>Dikarya</taxon>
        <taxon>Basidiomycota</taxon>
        <taxon>Agaricomycotina</taxon>
        <taxon>Agaricomycetes</taxon>
        <taxon>Agaricomycetidae</taxon>
        <taxon>Agaricales</taxon>
        <taxon>Marasmiineae</taxon>
        <taxon>Omphalotaceae</taxon>
        <taxon>Lentinula</taxon>
    </lineage>
</organism>
<evidence type="ECO:0000313" key="2">
    <source>
        <dbReference type="EMBL" id="KAJ3831931.1"/>
    </source>
</evidence>
<evidence type="ECO:0000256" key="1">
    <source>
        <dbReference type="SAM" id="MobiDB-lite"/>
    </source>
</evidence>
<accession>A0AA38U481</accession>
<protein>
    <submittedName>
        <fullName evidence="2">Uncharacterized protein</fullName>
    </submittedName>
</protein>
<keyword evidence="3" id="KW-1185">Reference proteome</keyword>
<dbReference type="Proteomes" id="UP001163846">
    <property type="component" value="Unassembled WGS sequence"/>
</dbReference>